<gene>
    <name evidence="2" type="ORF">OMW55_13030</name>
</gene>
<feature type="transmembrane region" description="Helical" evidence="1">
    <location>
        <begin position="129"/>
        <end position="150"/>
    </location>
</feature>
<dbReference type="Pfam" id="PF10002">
    <property type="entry name" value="DUF2243"/>
    <property type="match status" value="1"/>
</dbReference>
<comment type="caution">
    <text evidence="2">The sequence shown here is derived from an EMBL/GenBank/DDBJ whole genome shotgun (WGS) entry which is preliminary data.</text>
</comment>
<evidence type="ECO:0000313" key="2">
    <source>
        <dbReference type="EMBL" id="MCW3798732.1"/>
    </source>
</evidence>
<organism evidence="2 3">
    <name type="scientific">Sphingomonas arvum</name>
    <dbReference type="NCBI Taxonomy" id="2992113"/>
    <lineage>
        <taxon>Bacteria</taxon>
        <taxon>Pseudomonadati</taxon>
        <taxon>Pseudomonadota</taxon>
        <taxon>Alphaproteobacteria</taxon>
        <taxon>Sphingomonadales</taxon>
        <taxon>Sphingomonadaceae</taxon>
        <taxon>Sphingomonas</taxon>
    </lineage>
</organism>
<keyword evidence="3" id="KW-1185">Reference proteome</keyword>
<keyword evidence="1" id="KW-0472">Membrane</keyword>
<evidence type="ECO:0000313" key="3">
    <source>
        <dbReference type="Proteomes" id="UP001526246"/>
    </source>
</evidence>
<feature type="transmembrane region" description="Helical" evidence="1">
    <location>
        <begin position="91"/>
        <end position="109"/>
    </location>
</feature>
<dbReference type="RefSeq" id="WP_264883733.1">
    <property type="nucleotide sequence ID" value="NZ_JAPDOB010000002.1"/>
</dbReference>
<accession>A0ABT3JI50</accession>
<keyword evidence="1" id="KW-1133">Transmembrane helix</keyword>
<evidence type="ECO:0000256" key="1">
    <source>
        <dbReference type="SAM" id="Phobius"/>
    </source>
</evidence>
<dbReference type="EMBL" id="JAPDOB010000002">
    <property type="protein sequence ID" value="MCW3798732.1"/>
    <property type="molecule type" value="Genomic_DNA"/>
</dbReference>
<sequence length="167" mass="18080">MARTQVHGASLAPAGIVLGIGLGGFFDGILLHQILQWHNMLSARLPPTTMANMKTNMMADGLFHAFSLLATIAGIALLWNALKQRGDFPPSGLALVGYLLAGWGWFNLVEGVIDHHILQLHHVLETLGVSAWDWLFLASGVVLIGVGHVMGRRRHFPGHAASAMRRP</sequence>
<dbReference type="Proteomes" id="UP001526246">
    <property type="component" value="Unassembled WGS sequence"/>
</dbReference>
<dbReference type="InterPro" id="IPR018719">
    <property type="entry name" value="DUF2243_membrane"/>
</dbReference>
<protein>
    <submittedName>
        <fullName evidence="2">DUF2243 domain-containing protein</fullName>
    </submittedName>
</protein>
<name>A0ABT3JI50_9SPHN</name>
<proteinExistence type="predicted"/>
<keyword evidence="1" id="KW-0812">Transmembrane</keyword>
<feature type="transmembrane region" description="Helical" evidence="1">
    <location>
        <begin position="61"/>
        <end position="79"/>
    </location>
</feature>
<reference evidence="2 3" key="1">
    <citation type="submission" date="2022-10" db="EMBL/GenBank/DDBJ databases">
        <title>Sphingomonas sp.</title>
        <authorList>
            <person name="Jin C."/>
        </authorList>
    </citation>
    <scope>NUCLEOTIDE SEQUENCE [LARGE SCALE GENOMIC DNA]</scope>
    <source>
        <strain evidence="2 3">BN140010</strain>
    </source>
</reference>
<feature type="transmembrane region" description="Helical" evidence="1">
    <location>
        <begin position="12"/>
        <end position="35"/>
    </location>
</feature>